<protein>
    <submittedName>
        <fullName evidence="2">Uncharacterized protein</fullName>
    </submittedName>
</protein>
<gene>
    <name evidence="2" type="ORF">AUK42_01655</name>
</gene>
<organism evidence="2 3">
    <name type="scientific">Candidatus Infernicultor aquiphilus</name>
    <dbReference type="NCBI Taxonomy" id="1805029"/>
    <lineage>
        <taxon>Bacteria</taxon>
        <taxon>Pseudomonadati</taxon>
        <taxon>Atribacterota</taxon>
        <taxon>Candidatus Phoenicimicrobiia</taxon>
        <taxon>Candidatus Pheonicimicrobiales</taxon>
        <taxon>Candidatus Phoenicimicrobiaceae</taxon>
        <taxon>Candidatus Infernicultor</taxon>
    </lineage>
</organism>
<dbReference type="AlphaFoldDB" id="A0A1J5GTD9"/>
<evidence type="ECO:0000313" key="3">
    <source>
        <dbReference type="Proteomes" id="UP000182763"/>
    </source>
</evidence>
<keyword evidence="1" id="KW-0812">Transmembrane</keyword>
<dbReference type="EMBL" id="MNYY01000039">
    <property type="protein sequence ID" value="OIP72858.1"/>
    <property type="molecule type" value="Genomic_DNA"/>
</dbReference>
<keyword evidence="1" id="KW-1133">Transmembrane helix</keyword>
<reference evidence="2 3" key="1">
    <citation type="journal article" date="2016" name="Environ. Microbiol.">
        <title>Genomic resolution of a cold subsurface aquifer community provides metabolic insights for novel microbes adapted to high CO concentrations.</title>
        <authorList>
            <person name="Probst A.J."/>
            <person name="Castelle C.J."/>
            <person name="Singh A."/>
            <person name="Brown C.T."/>
            <person name="Anantharaman K."/>
            <person name="Sharon I."/>
            <person name="Hug L.A."/>
            <person name="Burstein D."/>
            <person name="Emerson J.B."/>
            <person name="Thomas B.C."/>
            <person name="Banfield J.F."/>
        </authorList>
    </citation>
    <scope>NUCLEOTIDE SEQUENCE [LARGE SCALE GENOMIC DNA]</scope>
    <source>
        <strain evidence="2">CG2_30_33_13</strain>
    </source>
</reference>
<comment type="caution">
    <text evidence="2">The sequence shown here is derived from an EMBL/GenBank/DDBJ whole genome shotgun (WGS) entry which is preliminary data.</text>
</comment>
<name>A0A1J5GTD9_9BACT</name>
<feature type="transmembrane region" description="Helical" evidence="1">
    <location>
        <begin position="6"/>
        <end position="29"/>
    </location>
</feature>
<evidence type="ECO:0000256" key="1">
    <source>
        <dbReference type="SAM" id="Phobius"/>
    </source>
</evidence>
<accession>A0A1J5GTD9</accession>
<keyword evidence="1" id="KW-0472">Membrane</keyword>
<sequence>MSQEVVLDSCVSISFVNWYFCFHSFYLSLNSFRGERIRREIFTPLLSKSKKGAKKKPVNEKSEIYFSFYLVRAKTR</sequence>
<dbReference type="Proteomes" id="UP000182763">
    <property type="component" value="Unassembled WGS sequence"/>
</dbReference>
<proteinExistence type="predicted"/>
<evidence type="ECO:0000313" key="2">
    <source>
        <dbReference type="EMBL" id="OIP72858.1"/>
    </source>
</evidence>